<dbReference type="PANTHER" id="PTHR43888">
    <property type="entry name" value="DNAJ-LIKE-2, ISOFORM A-RELATED"/>
    <property type="match status" value="1"/>
</dbReference>
<dbReference type="InterPro" id="IPR018253">
    <property type="entry name" value="DnaJ_domain_CS"/>
</dbReference>
<dbReference type="InterPro" id="IPR001305">
    <property type="entry name" value="HSP_DnaJ_Cys-rich_dom"/>
</dbReference>
<evidence type="ECO:0000256" key="6">
    <source>
        <dbReference type="PROSITE-ProRule" id="PRU00546"/>
    </source>
</evidence>
<accession>A0A2H4S8H5</accession>
<protein>
    <submittedName>
        <fullName evidence="10">Mitochondrial import MAS5</fullName>
    </submittedName>
</protein>
<feature type="zinc finger region" description="CR-type" evidence="6">
    <location>
        <begin position="142"/>
        <end position="222"/>
    </location>
</feature>
<dbReference type="InterPro" id="IPR044713">
    <property type="entry name" value="DNJA1/2-like"/>
</dbReference>
<evidence type="ECO:0000313" key="10">
    <source>
        <dbReference type="EMBL" id="ATY59392.1"/>
    </source>
</evidence>
<dbReference type="VEuPathDB" id="FungiDB:A9K55_003752"/>
<dbReference type="PROSITE" id="PS50076">
    <property type="entry name" value="DNAJ_2"/>
    <property type="match status" value="1"/>
</dbReference>
<dbReference type="SUPFAM" id="SSF46565">
    <property type="entry name" value="Chaperone J-domain"/>
    <property type="match status" value="1"/>
</dbReference>
<keyword evidence="3 6" id="KW-0863">Zinc-finger</keyword>
<dbReference type="SUPFAM" id="SSF57938">
    <property type="entry name" value="DnaJ/Hsp40 cysteine-rich domain"/>
    <property type="match status" value="1"/>
</dbReference>
<dbReference type="PROSITE" id="PS00636">
    <property type="entry name" value="DNAJ_1"/>
    <property type="match status" value="1"/>
</dbReference>
<keyword evidence="4 6" id="KW-0862">Zinc</keyword>
<evidence type="ECO:0000256" key="2">
    <source>
        <dbReference type="ARBA" id="ARBA00022737"/>
    </source>
</evidence>
<dbReference type="PROSITE" id="PS51188">
    <property type="entry name" value="ZF_CR"/>
    <property type="match status" value="1"/>
</dbReference>
<evidence type="ECO:0000259" key="9">
    <source>
        <dbReference type="PROSITE" id="PS51188"/>
    </source>
</evidence>
<name>A0A2H4S8H5_CORMI</name>
<dbReference type="CDD" id="cd06257">
    <property type="entry name" value="DnaJ"/>
    <property type="match status" value="1"/>
</dbReference>
<sequence>MVAETKYYDILGVTPTATDAELKKAYKIGALQFHPDKNANNPEAEEKFKVISHAYEVLSDSQKRHIYDQYGEAGLEGGAGGGGGMDAEEFMASMFSGNGFASFGNMFSGGMGAGMGRNRGAARKARTIAHTHMVSLEDIYRGKISKLALQRSIICSKCEGRGCKAGAAKHCPGCNGQGTKIYERNFGGRFQVTCADCKGEGEIIKDRDRCKHCQGKKTVVDRKVLHVHVDKGVRSGTRVEFRGDGDQAPGYQAGDVLFEIQEKPHPRFRRIDDHLFYNCKIDLVTALAGGTIYVEHLDDRWLSVDILPGEAITTGSMRIVAGEGMPSHRHHDHGDLYINFEVTMPEKDWTQNPEAFEALRKFLPSPAVQNVPPAESMTEPYDLDEVEPEMQAAIQEHVAELKRAEQEKSSRQQHGSAGGATAEGVQCATQ</sequence>
<dbReference type="Gene3D" id="1.10.287.110">
    <property type="entry name" value="DnaJ domain"/>
    <property type="match status" value="1"/>
</dbReference>
<dbReference type="OrthoDB" id="550424at2759"/>
<dbReference type="GO" id="GO:0006457">
    <property type="term" value="P:protein folding"/>
    <property type="evidence" value="ECO:0007669"/>
    <property type="project" value="InterPro"/>
</dbReference>
<dbReference type="AlphaFoldDB" id="A0A2H4S8H5"/>
<organism evidence="10 11">
    <name type="scientific">Cordyceps militaris</name>
    <name type="common">Caterpillar fungus</name>
    <name type="synonym">Clavaria militaris</name>
    <dbReference type="NCBI Taxonomy" id="73501"/>
    <lineage>
        <taxon>Eukaryota</taxon>
        <taxon>Fungi</taxon>
        <taxon>Dikarya</taxon>
        <taxon>Ascomycota</taxon>
        <taxon>Pezizomycotina</taxon>
        <taxon>Sordariomycetes</taxon>
        <taxon>Hypocreomycetidae</taxon>
        <taxon>Hypocreales</taxon>
        <taxon>Cordycipitaceae</taxon>
        <taxon>Cordyceps</taxon>
    </lineage>
</organism>
<dbReference type="InterPro" id="IPR036869">
    <property type="entry name" value="J_dom_sf"/>
</dbReference>
<evidence type="ECO:0000259" key="8">
    <source>
        <dbReference type="PROSITE" id="PS50076"/>
    </source>
</evidence>
<dbReference type="Pfam" id="PF00684">
    <property type="entry name" value="DnaJ_CXXCXGXG"/>
    <property type="match status" value="1"/>
</dbReference>
<dbReference type="InterPro" id="IPR002939">
    <property type="entry name" value="DnaJ_C"/>
</dbReference>
<dbReference type="Gene3D" id="2.10.230.10">
    <property type="entry name" value="Heat shock protein DnaJ, cysteine-rich domain"/>
    <property type="match status" value="1"/>
</dbReference>
<dbReference type="EMBL" id="CP023322">
    <property type="protein sequence ID" value="ATY59392.1"/>
    <property type="molecule type" value="Genomic_DNA"/>
</dbReference>
<dbReference type="Gene3D" id="2.60.260.20">
    <property type="entry name" value="Urease metallochaperone UreE, N-terminal domain"/>
    <property type="match status" value="2"/>
</dbReference>
<evidence type="ECO:0000256" key="3">
    <source>
        <dbReference type="ARBA" id="ARBA00022771"/>
    </source>
</evidence>
<dbReference type="CDD" id="cd10719">
    <property type="entry name" value="DnaJ_zf"/>
    <property type="match status" value="1"/>
</dbReference>
<keyword evidence="5" id="KW-0143">Chaperone</keyword>
<dbReference type="FunFam" id="2.10.230.10:FF:000001">
    <property type="entry name" value="DnaJ subfamily A member 2"/>
    <property type="match status" value="1"/>
</dbReference>
<dbReference type="InterPro" id="IPR008971">
    <property type="entry name" value="HSP40/DnaJ_pept-bd"/>
</dbReference>
<dbReference type="Pfam" id="PF00226">
    <property type="entry name" value="DnaJ"/>
    <property type="match status" value="1"/>
</dbReference>
<dbReference type="PRINTS" id="PR00625">
    <property type="entry name" value="JDOMAIN"/>
</dbReference>
<evidence type="ECO:0000256" key="7">
    <source>
        <dbReference type="SAM" id="MobiDB-lite"/>
    </source>
</evidence>
<evidence type="ECO:0000256" key="1">
    <source>
        <dbReference type="ARBA" id="ARBA00022723"/>
    </source>
</evidence>
<evidence type="ECO:0000256" key="4">
    <source>
        <dbReference type="ARBA" id="ARBA00022833"/>
    </source>
</evidence>
<evidence type="ECO:0000256" key="5">
    <source>
        <dbReference type="ARBA" id="ARBA00023186"/>
    </source>
</evidence>
<dbReference type="FunFam" id="1.10.287.110:FF:000048">
    <property type="entry name" value="DnaJ family protein"/>
    <property type="match status" value="1"/>
</dbReference>
<reference evidence="10 11" key="1">
    <citation type="journal article" date="2017" name="BMC Genomics">
        <title>Chromosome level assembly and secondary metabolite potential of the parasitic fungus Cordyceps militaris.</title>
        <authorList>
            <person name="Kramer G.J."/>
            <person name="Nodwell J.R."/>
        </authorList>
    </citation>
    <scope>NUCLEOTIDE SEQUENCE [LARGE SCALE GENOMIC DNA]</scope>
    <source>
        <strain evidence="10 11">ATCC 34164</strain>
    </source>
</reference>
<dbReference type="SUPFAM" id="SSF49493">
    <property type="entry name" value="HSP40/DnaJ peptide-binding domain"/>
    <property type="match status" value="2"/>
</dbReference>
<keyword evidence="1 6" id="KW-0479">Metal-binding</keyword>
<dbReference type="CDD" id="cd10747">
    <property type="entry name" value="DnaJ_C"/>
    <property type="match status" value="1"/>
</dbReference>
<feature type="region of interest" description="Disordered" evidence="7">
    <location>
        <begin position="400"/>
        <end position="430"/>
    </location>
</feature>
<dbReference type="VEuPathDB" id="FungiDB:CCM_06395"/>
<dbReference type="InterPro" id="IPR036410">
    <property type="entry name" value="HSP_DnaJ_Cys-rich_dom_sf"/>
</dbReference>
<feature type="domain" description="CR-type" evidence="9">
    <location>
        <begin position="142"/>
        <end position="222"/>
    </location>
</feature>
<dbReference type="GO" id="GO:0008270">
    <property type="term" value="F:zinc ion binding"/>
    <property type="evidence" value="ECO:0007669"/>
    <property type="project" value="UniProtKB-KW"/>
</dbReference>
<dbReference type="InterPro" id="IPR001623">
    <property type="entry name" value="DnaJ_domain"/>
</dbReference>
<dbReference type="GO" id="GO:0051082">
    <property type="term" value="F:unfolded protein binding"/>
    <property type="evidence" value="ECO:0007669"/>
    <property type="project" value="InterPro"/>
</dbReference>
<dbReference type="GO" id="GO:0005524">
    <property type="term" value="F:ATP binding"/>
    <property type="evidence" value="ECO:0007669"/>
    <property type="project" value="InterPro"/>
</dbReference>
<dbReference type="Proteomes" id="UP000323067">
    <property type="component" value="Chromosome iv"/>
</dbReference>
<feature type="compositionally biased region" description="Basic and acidic residues" evidence="7">
    <location>
        <begin position="400"/>
        <end position="410"/>
    </location>
</feature>
<dbReference type="FunFam" id="2.60.260.20:FF:000003">
    <property type="entry name" value="DnaJ subfamily A member 2"/>
    <property type="match status" value="1"/>
</dbReference>
<dbReference type="InterPro" id="IPR012724">
    <property type="entry name" value="DnaJ"/>
</dbReference>
<dbReference type="HAMAP" id="MF_01152">
    <property type="entry name" value="DnaJ"/>
    <property type="match status" value="1"/>
</dbReference>
<gene>
    <name evidence="10" type="ORF">A9K55_003752</name>
</gene>
<keyword evidence="2" id="KW-0677">Repeat</keyword>
<dbReference type="GO" id="GO:0009408">
    <property type="term" value="P:response to heat"/>
    <property type="evidence" value="ECO:0007669"/>
    <property type="project" value="InterPro"/>
</dbReference>
<evidence type="ECO:0000313" key="11">
    <source>
        <dbReference type="Proteomes" id="UP000323067"/>
    </source>
</evidence>
<feature type="domain" description="J" evidence="8">
    <location>
        <begin position="6"/>
        <end position="71"/>
    </location>
</feature>
<dbReference type="Pfam" id="PF01556">
    <property type="entry name" value="DnaJ_C"/>
    <property type="match status" value="1"/>
</dbReference>
<dbReference type="GO" id="GO:0030544">
    <property type="term" value="F:Hsp70 protein binding"/>
    <property type="evidence" value="ECO:0007669"/>
    <property type="project" value="InterPro"/>
</dbReference>
<dbReference type="SMART" id="SM00271">
    <property type="entry name" value="DnaJ"/>
    <property type="match status" value="1"/>
</dbReference>
<proteinExistence type="inferred from homology"/>